<reference evidence="9" key="1">
    <citation type="journal article" date="2023" name="Mol. Phylogenet. Evol.">
        <title>Genome-scale phylogeny and comparative genomics of the fungal order Sordariales.</title>
        <authorList>
            <person name="Hensen N."/>
            <person name="Bonometti L."/>
            <person name="Westerberg I."/>
            <person name="Brannstrom I.O."/>
            <person name="Guillou S."/>
            <person name="Cros-Aarteil S."/>
            <person name="Calhoun S."/>
            <person name="Haridas S."/>
            <person name="Kuo A."/>
            <person name="Mondo S."/>
            <person name="Pangilinan J."/>
            <person name="Riley R."/>
            <person name="LaButti K."/>
            <person name="Andreopoulos B."/>
            <person name="Lipzen A."/>
            <person name="Chen C."/>
            <person name="Yan M."/>
            <person name="Daum C."/>
            <person name="Ng V."/>
            <person name="Clum A."/>
            <person name="Steindorff A."/>
            <person name="Ohm R.A."/>
            <person name="Martin F."/>
            <person name="Silar P."/>
            <person name="Natvig D.O."/>
            <person name="Lalanne C."/>
            <person name="Gautier V."/>
            <person name="Ament-Velasquez S.L."/>
            <person name="Kruys A."/>
            <person name="Hutchinson M.I."/>
            <person name="Powell A.J."/>
            <person name="Barry K."/>
            <person name="Miller A.N."/>
            <person name="Grigoriev I.V."/>
            <person name="Debuchy R."/>
            <person name="Gladieux P."/>
            <person name="Hiltunen Thoren M."/>
            <person name="Johannesson H."/>
        </authorList>
    </citation>
    <scope>NUCLEOTIDE SEQUENCE</scope>
    <source>
        <strain evidence="9">SMH4131-1</strain>
    </source>
</reference>
<feature type="transmembrane region" description="Helical" evidence="7">
    <location>
        <begin position="62"/>
        <end position="83"/>
    </location>
</feature>
<keyword evidence="2 7" id="KW-0812">Transmembrane</keyword>
<evidence type="ECO:0000256" key="4">
    <source>
        <dbReference type="ARBA" id="ARBA00023136"/>
    </source>
</evidence>
<evidence type="ECO:0000256" key="1">
    <source>
        <dbReference type="ARBA" id="ARBA00004141"/>
    </source>
</evidence>
<sequence length="375" mass="41685">MSPLPPPPIPPKIPADLTLVSHQGAGPQVNAVVWTLFMFCTLFLGLRLYAKRVERRGFWWDDYILCASWVVHLVASTLLGVMVSRGYGNHPWDKIWSSPEEILYMWVRNTLAMTAAAWSKTAFAVTLLRFSEGWMKWLVWFILVSMNAIIALNATMNWVGCTPIEKSWIPSLPGECADILSYIITIGNLGGGYSSACDFVLAFLPWVIIWKLQMRLQEKIGVGVAMSMGIAAGIMAAIKTAHLTNLATGDSYDAAMLNIWDSAEVSVTIMAASIPTMRVFFRDIAISSSGRRKYYPQNDQKDSSNNQNSNGKSQNHSVVIKSRNPLQNLEVGSDDSILSSQNKIYRTDEVEVKHMHGDVTDTEEGGNAFEMQPVK</sequence>
<evidence type="ECO:0000256" key="2">
    <source>
        <dbReference type="ARBA" id="ARBA00022692"/>
    </source>
</evidence>
<evidence type="ECO:0000256" key="6">
    <source>
        <dbReference type="SAM" id="MobiDB-lite"/>
    </source>
</evidence>
<feature type="transmembrane region" description="Helical" evidence="7">
    <location>
        <begin position="220"/>
        <end position="238"/>
    </location>
</feature>
<evidence type="ECO:0000256" key="7">
    <source>
        <dbReference type="SAM" id="Phobius"/>
    </source>
</evidence>
<feature type="transmembrane region" description="Helical" evidence="7">
    <location>
        <begin position="103"/>
        <end position="125"/>
    </location>
</feature>
<keyword evidence="4 7" id="KW-0472">Membrane</keyword>
<dbReference type="InterPro" id="IPR052337">
    <property type="entry name" value="SAT4-like"/>
</dbReference>
<dbReference type="PANTHER" id="PTHR33048:SF42">
    <property type="entry name" value="INTEGRAL MEMBRANE PROTEIN"/>
    <property type="match status" value="1"/>
</dbReference>
<proteinExistence type="inferred from homology"/>
<feature type="transmembrane region" description="Helical" evidence="7">
    <location>
        <begin position="31"/>
        <end position="50"/>
    </location>
</feature>
<comment type="similarity">
    <text evidence="5">Belongs to the SAT4 family.</text>
</comment>
<comment type="caution">
    <text evidence="9">The sequence shown here is derived from an EMBL/GenBank/DDBJ whole genome shotgun (WGS) entry which is preliminary data.</text>
</comment>
<feature type="region of interest" description="Disordered" evidence="6">
    <location>
        <begin position="356"/>
        <end position="375"/>
    </location>
</feature>
<evidence type="ECO:0000313" key="10">
    <source>
        <dbReference type="Proteomes" id="UP001286456"/>
    </source>
</evidence>
<gene>
    <name evidence="9" type="ORF">B0T19DRAFT_111279</name>
</gene>
<organism evidence="9 10">
    <name type="scientific">Cercophora scortea</name>
    <dbReference type="NCBI Taxonomy" id="314031"/>
    <lineage>
        <taxon>Eukaryota</taxon>
        <taxon>Fungi</taxon>
        <taxon>Dikarya</taxon>
        <taxon>Ascomycota</taxon>
        <taxon>Pezizomycotina</taxon>
        <taxon>Sordariomycetes</taxon>
        <taxon>Sordariomycetidae</taxon>
        <taxon>Sordariales</taxon>
        <taxon>Lasiosphaeriaceae</taxon>
        <taxon>Cercophora</taxon>
    </lineage>
</organism>
<feature type="compositionally biased region" description="Low complexity" evidence="6">
    <location>
        <begin position="303"/>
        <end position="315"/>
    </location>
</feature>
<dbReference type="InterPro" id="IPR049326">
    <property type="entry name" value="Rhodopsin_dom_fungi"/>
</dbReference>
<keyword evidence="10" id="KW-1185">Reference proteome</keyword>
<feature type="transmembrane region" description="Helical" evidence="7">
    <location>
        <begin position="258"/>
        <end position="281"/>
    </location>
</feature>
<evidence type="ECO:0000256" key="3">
    <source>
        <dbReference type="ARBA" id="ARBA00022989"/>
    </source>
</evidence>
<feature type="domain" description="Rhodopsin" evidence="8">
    <location>
        <begin position="46"/>
        <end position="282"/>
    </location>
</feature>
<protein>
    <recommendedName>
        <fullName evidence="8">Rhodopsin domain-containing protein</fullName>
    </recommendedName>
</protein>
<name>A0AAE0MHK4_9PEZI</name>
<dbReference type="Pfam" id="PF20684">
    <property type="entry name" value="Fung_rhodopsin"/>
    <property type="match status" value="1"/>
</dbReference>
<dbReference type="GO" id="GO:0016020">
    <property type="term" value="C:membrane"/>
    <property type="evidence" value="ECO:0007669"/>
    <property type="project" value="UniProtKB-SubCell"/>
</dbReference>
<feature type="transmembrane region" description="Helical" evidence="7">
    <location>
        <begin position="179"/>
        <end position="208"/>
    </location>
</feature>
<dbReference type="EMBL" id="JAUEPO010000002">
    <property type="protein sequence ID" value="KAK3332777.1"/>
    <property type="molecule type" value="Genomic_DNA"/>
</dbReference>
<feature type="region of interest" description="Disordered" evidence="6">
    <location>
        <begin position="292"/>
        <end position="316"/>
    </location>
</feature>
<dbReference type="PANTHER" id="PTHR33048">
    <property type="entry name" value="PTH11-LIKE INTEGRAL MEMBRANE PROTEIN (AFU_ORTHOLOGUE AFUA_5G11245)"/>
    <property type="match status" value="1"/>
</dbReference>
<comment type="subcellular location">
    <subcellularLocation>
        <location evidence="1">Membrane</location>
        <topology evidence="1">Multi-pass membrane protein</topology>
    </subcellularLocation>
</comment>
<dbReference type="Proteomes" id="UP001286456">
    <property type="component" value="Unassembled WGS sequence"/>
</dbReference>
<evidence type="ECO:0000313" key="9">
    <source>
        <dbReference type="EMBL" id="KAK3332777.1"/>
    </source>
</evidence>
<keyword evidence="3 7" id="KW-1133">Transmembrane helix</keyword>
<evidence type="ECO:0000256" key="5">
    <source>
        <dbReference type="ARBA" id="ARBA00038359"/>
    </source>
</evidence>
<evidence type="ECO:0000259" key="8">
    <source>
        <dbReference type="Pfam" id="PF20684"/>
    </source>
</evidence>
<feature type="transmembrane region" description="Helical" evidence="7">
    <location>
        <begin position="137"/>
        <end position="159"/>
    </location>
</feature>
<accession>A0AAE0MHK4</accession>
<dbReference type="AlphaFoldDB" id="A0AAE0MHK4"/>
<reference evidence="9" key="2">
    <citation type="submission" date="2023-06" db="EMBL/GenBank/DDBJ databases">
        <authorList>
            <consortium name="Lawrence Berkeley National Laboratory"/>
            <person name="Haridas S."/>
            <person name="Hensen N."/>
            <person name="Bonometti L."/>
            <person name="Westerberg I."/>
            <person name="Brannstrom I.O."/>
            <person name="Guillou S."/>
            <person name="Cros-Aarteil S."/>
            <person name="Calhoun S."/>
            <person name="Kuo A."/>
            <person name="Mondo S."/>
            <person name="Pangilinan J."/>
            <person name="Riley R."/>
            <person name="Labutti K."/>
            <person name="Andreopoulos B."/>
            <person name="Lipzen A."/>
            <person name="Chen C."/>
            <person name="Yanf M."/>
            <person name="Daum C."/>
            <person name="Ng V."/>
            <person name="Clum A."/>
            <person name="Steindorff A."/>
            <person name="Ohm R."/>
            <person name="Martin F."/>
            <person name="Silar P."/>
            <person name="Natvig D."/>
            <person name="Lalanne C."/>
            <person name="Gautier V."/>
            <person name="Ament-Velasquez S.L."/>
            <person name="Kruys A."/>
            <person name="Hutchinson M.I."/>
            <person name="Powell A.J."/>
            <person name="Barry K."/>
            <person name="Miller A.N."/>
            <person name="Grigoriev I.V."/>
            <person name="Debuchy R."/>
            <person name="Gladieux P."/>
            <person name="Thoren M.H."/>
            <person name="Johannesson H."/>
        </authorList>
    </citation>
    <scope>NUCLEOTIDE SEQUENCE</scope>
    <source>
        <strain evidence="9">SMH4131-1</strain>
    </source>
</reference>